<dbReference type="EMBL" id="OV651830">
    <property type="protein sequence ID" value="CAH1105005.1"/>
    <property type="molecule type" value="Genomic_DNA"/>
</dbReference>
<comment type="similarity">
    <text evidence="1 3">Belongs to the short-chain dehydrogenases/reductases (SDR) family.</text>
</comment>
<dbReference type="PANTHER" id="PTHR24320">
    <property type="entry name" value="RETINOL DEHYDROGENASE"/>
    <property type="match status" value="1"/>
</dbReference>
<evidence type="ECO:0000256" key="1">
    <source>
        <dbReference type="ARBA" id="ARBA00006484"/>
    </source>
</evidence>
<dbReference type="PRINTS" id="PR00080">
    <property type="entry name" value="SDRFAMILY"/>
</dbReference>
<keyword evidence="2" id="KW-0560">Oxidoreductase</keyword>
<evidence type="ECO:0000313" key="4">
    <source>
        <dbReference type="EMBL" id="CAH1105005.1"/>
    </source>
</evidence>
<dbReference type="InterPro" id="IPR002347">
    <property type="entry name" value="SDR_fam"/>
</dbReference>
<dbReference type="Gene3D" id="3.40.50.720">
    <property type="entry name" value="NAD(P)-binding Rossmann-like Domain"/>
    <property type="match status" value="1"/>
</dbReference>
<dbReference type="PRINTS" id="PR00081">
    <property type="entry name" value="GDHRDH"/>
</dbReference>
<dbReference type="InterPro" id="IPR036291">
    <property type="entry name" value="NAD(P)-bd_dom_sf"/>
</dbReference>
<organism evidence="4 5">
    <name type="scientific">Psylliodes chrysocephalus</name>
    <dbReference type="NCBI Taxonomy" id="3402493"/>
    <lineage>
        <taxon>Eukaryota</taxon>
        <taxon>Metazoa</taxon>
        <taxon>Ecdysozoa</taxon>
        <taxon>Arthropoda</taxon>
        <taxon>Hexapoda</taxon>
        <taxon>Insecta</taxon>
        <taxon>Pterygota</taxon>
        <taxon>Neoptera</taxon>
        <taxon>Endopterygota</taxon>
        <taxon>Coleoptera</taxon>
        <taxon>Polyphaga</taxon>
        <taxon>Cucujiformia</taxon>
        <taxon>Chrysomeloidea</taxon>
        <taxon>Chrysomelidae</taxon>
        <taxon>Galerucinae</taxon>
        <taxon>Alticini</taxon>
        <taxon>Psylliodes</taxon>
    </lineage>
</organism>
<evidence type="ECO:0000313" key="5">
    <source>
        <dbReference type="Proteomes" id="UP001153636"/>
    </source>
</evidence>
<sequence>MIFLIGCSIVIVVTIIAIVKSKKPLKTLLIEARYELLYNYVGSRAMLQDFFMRGKNKTELLLKSGNTALITGGTRGIGVEVIKMLMKCDVKVIIGCRNIQQAELLVANFRKEGIKTGSVDILNLDISVMESVKQFAGIVKEKYSEINYLINNAGIMFGPYIETRDGYESQFATNYLGHFLLTHLLLPLLEAGGKKEEKSRIVNVSSCAHIVGDINFEDINNRHNYIPGAAYAQSKMAQVLFTKYLDSLFKNEGLPIQTHCVHPGIVNTDLFNDTNLKKFVPVIPALLFKSPEQGAIPIIYACLSPKLEGKGGTYIHNCKIFKASSSTNSEELQKKLFDFTNKLLSIPDFIGKHEKNQIIAKE</sequence>
<reference evidence="4" key="1">
    <citation type="submission" date="2022-01" db="EMBL/GenBank/DDBJ databases">
        <authorList>
            <person name="King R."/>
        </authorList>
    </citation>
    <scope>NUCLEOTIDE SEQUENCE</scope>
</reference>
<accession>A0A9P0GCP1</accession>
<dbReference type="PANTHER" id="PTHR24320:SF264">
    <property type="entry name" value="DEHYDROGENASE_REDUCTASE SDR FAMILY MEMBER ON CHROMOSOME X"/>
    <property type="match status" value="1"/>
</dbReference>
<proteinExistence type="inferred from homology"/>
<gene>
    <name evidence="4" type="ORF">PSYICH_LOCUS6046</name>
</gene>
<protein>
    <submittedName>
        <fullName evidence="4">Uncharacterized protein</fullName>
    </submittedName>
</protein>
<keyword evidence="5" id="KW-1185">Reference proteome</keyword>
<dbReference type="AlphaFoldDB" id="A0A9P0GCP1"/>
<name>A0A9P0GCP1_9CUCU</name>
<dbReference type="SUPFAM" id="SSF51735">
    <property type="entry name" value="NAD(P)-binding Rossmann-fold domains"/>
    <property type="match status" value="1"/>
</dbReference>
<dbReference type="GO" id="GO:0016491">
    <property type="term" value="F:oxidoreductase activity"/>
    <property type="evidence" value="ECO:0007669"/>
    <property type="project" value="UniProtKB-KW"/>
</dbReference>
<dbReference type="Pfam" id="PF00106">
    <property type="entry name" value="adh_short"/>
    <property type="match status" value="1"/>
</dbReference>
<evidence type="ECO:0000256" key="2">
    <source>
        <dbReference type="ARBA" id="ARBA00023002"/>
    </source>
</evidence>
<dbReference type="Proteomes" id="UP001153636">
    <property type="component" value="Chromosome 18"/>
</dbReference>
<evidence type="ECO:0000256" key="3">
    <source>
        <dbReference type="RuleBase" id="RU000363"/>
    </source>
</evidence>
<dbReference type="OrthoDB" id="191139at2759"/>